<sequence>MDDRIEQLAQSLDAAAHPAIATILTALGIAVAAALFGQLLYFIGRRVLRETSLTRAMMMRAARPMSLVWPLVALLVFWDAAPGEFAWMGLVQHITTLLLILFVTLSGAGFARGLGDRVLQATEPDIKRGELSARRIYTQAQLLTRMAIFGVCVIGVATALMTFPGVRQLGASLLASAGVAGIVIGFAARPVLSNLLAGIQIALTQPIRLEDVVIVEGEWGWIEEIKATYVVVRIWDERRLVLPLQWFIDHPFQNWTRYSSRLIGTVYWWVDYRMPLQPIRDEIKRACEGAPEWDGRLAMLQVTDSTERAIQLRALVTAPDAPRAWDLRCRVREAVIDMIQRDYPDYLPRLRTELHASSSATEPPYPEGDGPQRLSPELHTPPPDRPLPEA</sequence>
<feature type="region of interest" description="Disordered" evidence="1">
    <location>
        <begin position="354"/>
        <end position="390"/>
    </location>
</feature>
<dbReference type="PANTHER" id="PTHR30566:SF25">
    <property type="entry name" value="INNER MEMBRANE PROTEIN"/>
    <property type="match status" value="1"/>
</dbReference>
<protein>
    <submittedName>
        <fullName evidence="4">Mechanosensitive ion channel family protein</fullName>
    </submittedName>
</protein>
<feature type="transmembrane region" description="Helical" evidence="2">
    <location>
        <begin position="64"/>
        <end position="81"/>
    </location>
</feature>
<gene>
    <name evidence="4" type="ORF">RM530_15495</name>
</gene>
<comment type="caution">
    <text evidence="4">The sequence shown here is derived from an EMBL/GenBank/DDBJ whole genome shotgun (WGS) entry which is preliminary data.</text>
</comment>
<evidence type="ECO:0000313" key="5">
    <source>
        <dbReference type="Proteomes" id="UP001254608"/>
    </source>
</evidence>
<proteinExistence type="predicted"/>
<evidence type="ECO:0000259" key="3">
    <source>
        <dbReference type="Pfam" id="PF00924"/>
    </source>
</evidence>
<dbReference type="Pfam" id="PF00924">
    <property type="entry name" value="MS_channel_2nd"/>
    <property type="match status" value="1"/>
</dbReference>
<dbReference type="InterPro" id="IPR006685">
    <property type="entry name" value="MscS_channel_2nd"/>
</dbReference>
<feature type="compositionally biased region" description="Pro residues" evidence="1">
    <location>
        <begin position="379"/>
        <end position="390"/>
    </location>
</feature>
<dbReference type="InterPro" id="IPR010920">
    <property type="entry name" value="LSM_dom_sf"/>
</dbReference>
<dbReference type="EMBL" id="JAVRIC010000026">
    <property type="protein sequence ID" value="MDT0498753.1"/>
    <property type="molecule type" value="Genomic_DNA"/>
</dbReference>
<reference evidence="4 5" key="1">
    <citation type="submission" date="2023-09" db="EMBL/GenBank/DDBJ databases">
        <authorList>
            <person name="Rey-Velasco X."/>
        </authorList>
    </citation>
    <scope>NUCLEOTIDE SEQUENCE [LARGE SCALE GENOMIC DNA]</scope>
    <source>
        <strain evidence="4 5">W345</strain>
    </source>
</reference>
<evidence type="ECO:0000256" key="2">
    <source>
        <dbReference type="SAM" id="Phobius"/>
    </source>
</evidence>
<dbReference type="SUPFAM" id="SSF50182">
    <property type="entry name" value="Sm-like ribonucleoproteins"/>
    <property type="match status" value="1"/>
</dbReference>
<dbReference type="PANTHER" id="PTHR30566">
    <property type="entry name" value="YNAI-RELATED MECHANOSENSITIVE ION CHANNEL"/>
    <property type="match status" value="1"/>
</dbReference>
<dbReference type="RefSeq" id="WP_311366165.1">
    <property type="nucleotide sequence ID" value="NZ_JAVRIC010000026.1"/>
</dbReference>
<feature type="transmembrane region" description="Helical" evidence="2">
    <location>
        <begin position="87"/>
        <end position="111"/>
    </location>
</feature>
<feature type="domain" description="Mechanosensitive ion channel MscS" evidence="3">
    <location>
        <begin position="191"/>
        <end position="257"/>
    </location>
</feature>
<organism evidence="4 5">
    <name type="scientific">Banduia mediterranea</name>
    <dbReference type="NCBI Taxonomy" id="3075609"/>
    <lineage>
        <taxon>Bacteria</taxon>
        <taxon>Pseudomonadati</taxon>
        <taxon>Pseudomonadota</taxon>
        <taxon>Gammaproteobacteria</taxon>
        <taxon>Nevskiales</taxon>
        <taxon>Algiphilaceae</taxon>
        <taxon>Banduia</taxon>
    </lineage>
</organism>
<feature type="transmembrane region" description="Helical" evidence="2">
    <location>
        <begin position="20"/>
        <end position="43"/>
    </location>
</feature>
<name>A0ABU2WLJ8_9GAMM</name>
<dbReference type="Proteomes" id="UP001254608">
    <property type="component" value="Unassembled WGS sequence"/>
</dbReference>
<dbReference type="Gene3D" id="1.10.287.1260">
    <property type="match status" value="1"/>
</dbReference>
<keyword evidence="5" id="KW-1185">Reference proteome</keyword>
<feature type="transmembrane region" description="Helical" evidence="2">
    <location>
        <begin position="142"/>
        <end position="163"/>
    </location>
</feature>
<keyword evidence="2" id="KW-0812">Transmembrane</keyword>
<evidence type="ECO:0000256" key="1">
    <source>
        <dbReference type="SAM" id="MobiDB-lite"/>
    </source>
</evidence>
<keyword evidence="2" id="KW-0472">Membrane</keyword>
<keyword evidence="2" id="KW-1133">Transmembrane helix</keyword>
<accession>A0ABU2WLJ8</accession>
<evidence type="ECO:0000313" key="4">
    <source>
        <dbReference type="EMBL" id="MDT0498753.1"/>
    </source>
</evidence>
<feature type="transmembrane region" description="Helical" evidence="2">
    <location>
        <begin position="169"/>
        <end position="188"/>
    </location>
</feature>